<feature type="transmembrane region" description="Helical" evidence="8">
    <location>
        <begin position="389"/>
        <end position="410"/>
    </location>
</feature>
<evidence type="ECO:0000256" key="2">
    <source>
        <dbReference type="ARBA" id="ARBA00022475"/>
    </source>
</evidence>
<dbReference type="PANTHER" id="PTHR33908">
    <property type="entry name" value="MANNOSYLTRANSFERASE YKCB-RELATED"/>
    <property type="match status" value="1"/>
</dbReference>
<evidence type="ECO:0000256" key="7">
    <source>
        <dbReference type="ARBA" id="ARBA00023136"/>
    </source>
</evidence>
<name>A0A162V381_9CLOT</name>
<feature type="transmembrane region" description="Helical" evidence="8">
    <location>
        <begin position="155"/>
        <end position="182"/>
    </location>
</feature>
<accession>A0A162V381</accession>
<evidence type="ECO:0000313" key="10">
    <source>
        <dbReference type="Proteomes" id="UP000076603"/>
    </source>
</evidence>
<evidence type="ECO:0000256" key="3">
    <source>
        <dbReference type="ARBA" id="ARBA00022676"/>
    </source>
</evidence>
<dbReference type="PATRIC" id="fig|1121326.3.peg.1533"/>
<dbReference type="Proteomes" id="UP000076603">
    <property type="component" value="Unassembled WGS sequence"/>
</dbReference>
<keyword evidence="7 8" id="KW-0472">Membrane</keyword>
<comment type="subcellular location">
    <subcellularLocation>
        <location evidence="1">Cell membrane</location>
        <topology evidence="1">Multi-pass membrane protein</topology>
    </subcellularLocation>
</comment>
<evidence type="ECO:0000256" key="1">
    <source>
        <dbReference type="ARBA" id="ARBA00004651"/>
    </source>
</evidence>
<feature type="transmembrane region" description="Helical" evidence="8">
    <location>
        <begin position="334"/>
        <end position="355"/>
    </location>
</feature>
<feature type="transmembrane region" description="Helical" evidence="8">
    <location>
        <begin position="83"/>
        <end position="100"/>
    </location>
</feature>
<gene>
    <name evidence="9" type="ORF">CLMAG_15590</name>
</gene>
<dbReference type="OrthoDB" id="136232at2"/>
<dbReference type="STRING" id="1121326.CLMAG_15590"/>
<dbReference type="EMBL" id="LWAE01000001">
    <property type="protein sequence ID" value="KZL94506.1"/>
    <property type="molecule type" value="Genomic_DNA"/>
</dbReference>
<evidence type="ECO:0008006" key="11">
    <source>
        <dbReference type="Google" id="ProtNLM"/>
    </source>
</evidence>
<evidence type="ECO:0000256" key="4">
    <source>
        <dbReference type="ARBA" id="ARBA00022679"/>
    </source>
</evidence>
<feature type="transmembrane region" description="Helical" evidence="8">
    <location>
        <begin position="112"/>
        <end position="143"/>
    </location>
</feature>
<keyword evidence="2" id="KW-1003">Cell membrane</keyword>
<evidence type="ECO:0000313" key="9">
    <source>
        <dbReference type="EMBL" id="KZL94506.1"/>
    </source>
</evidence>
<dbReference type="AlphaFoldDB" id="A0A162V381"/>
<protein>
    <recommendedName>
        <fullName evidence="11">Glycosyltransferase RgtA/B/C/D-like domain-containing protein</fullName>
    </recommendedName>
</protein>
<dbReference type="GO" id="GO:0016763">
    <property type="term" value="F:pentosyltransferase activity"/>
    <property type="evidence" value="ECO:0007669"/>
    <property type="project" value="TreeGrafter"/>
</dbReference>
<keyword evidence="10" id="KW-1185">Reference proteome</keyword>
<keyword evidence="4" id="KW-0808">Transferase</keyword>
<organism evidence="9 10">
    <name type="scientific">Clostridium magnum DSM 2767</name>
    <dbReference type="NCBI Taxonomy" id="1121326"/>
    <lineage>
        <taxon>Bacteria</taxon>
        <taxon>Bacillati</taxon>
        <taxon>Bacillota</taxon>
        <taxon>Clostridia</taxon>
        <taxon>Eubacteriales</taxon>
        <taxon>Clostridiaceae</taxon>
        <taxon>Clostridium</taxon>
    </lineage>
</organism>
<dbReference type="InterPro" id="IPR050297">
    <property type="entry name" value="LipidA_mod_glycosyltrf_83"/>
</dbReference>
<reference evidence="9 10" key="1">
    <citation type="submission" date="2016-04" db="EMBL/GenBank/DDBJ databases">
        <title>Genome sequence of Clostridium magnum DSM 2767.</title>
        <authorList>
            <person name="Poehlein A."/>
            <person name="Uhlig R."/>
            <person name="Fischer R."/>
            <person name="Bahl H."/>
            <person name="Daniel R."/>
        </authorList>
    </citation>
    <scope>NUCLEOTIDE SEQUENCE [LARGE SCALE GENOMIC DNA]</scope>
    <source>
        <strain evidence="9 10">DSM 2767</strain>
    </source>
</reference>
<evidence type="ECO:0000256" key="6">
    <source>
        <dbReference type="ARBA" id="ARBA00022989"/>
    </source>
</evidence>
<dbReference type="PANTHER" id="PTHR33908:SF11">
    <property type="entry name" value="MEMBRANE PROTEIN"/>
    <property type="match status" value="1"/>
</dbReference>
<feature type="transmembrane region" description="Helical" evidence="8">
    <location>
        <begin position="194"/>
        <end position="213"/>
    </location>
</feature>
<dbReference type="GO" id="GO:0005886">
    <property type="term" value="C:plasma membrane"/>
    <property type="evidence" value="ECO:0007669"/>
    <property type="project" value="UniProtKB-SubCell"/>
</dbReference>
<keyword evidence="3" id="KW-0328">Glycosyltransferase</keyword>
<keyword evidence="5 8" id="KW-0812">Transmembrane</keyword>
<feature type="transmembrane region" description="Helical" evidence="8">
    <location>
        <begin position="367"/>
        <end position="383"/>
    </location>
</feature>
<feature type="transmembrane region" description="Helical" evidence="8">
    <location>
        <begin position="12"/>
        <end position="30"/>
    </location>
</feature>
<evidence type="ECO:0000256" key="8">
    <source>
        <dbReference type="SAM" id="Phobius"/>
    </source>
</evidence>
<dbReference type="RefSeq" id="WP_066620481.1">
    <property type="nucleotide sequence ID" value="NZ_FQXL01000019.1"/>
</dbReference>
<evidence type="ECO:0000256" key="5">
    <source>
        <dbReference type="ARBA" id="ARBA00022692"/>
    </source>
</evidence>
<proteinExistence type="predicted"/>
<dbReference type="GO" id="GO:0009103">
    <property type="term" value="P:lipopolysaccharide biosynthetic process"/>
    <property type="evidence" value="ECO:0007669"/>
    <property type="project" value="UniProtKB-ARBA"/>
</dbReference>
<keyword evidence="6 8" id="KW-1133">Transmembrane helix</keyword>
<comment type="caution">
    <text evidence="9">The sequence shown here is derived from an EMBL/GenBank/DDBJ whole genome shotgun (WGS) entry which is preliminary data.</text>
</comment>
<sequence length="417" mass="48192">MQLESLKKDIYYKVVLITGLIASILWIVFVDTKPFSDFKYYYDLAVGIANGLPWGDTYTSVGYSIVLGGIFKLFGASMINAKVFNLILAFVSNICFLLILDKIDINEKGRKIIFALFVFMPNNIFYNSILATEILFTTILLITTNIYFSNIKYKYVYIGILTGLNTMIKPFFVVFALAVFLVDLLKEKQLIMSIKNSLIILIIAMTVISPWIYRNTKLVGEPTYVSNNGGIVLYINNNSQNDRGRWMAASDVENSIVITEEYKNANMTEKNKMLASSAKKWIKSHPIEFMKLGFKRLFNTYFVGDDIVYSTNGSMLSDYTKSILYSITNNIRNIIFVPAIIYILIYSVVILHAVIFRKVHMLNKFRIYVIILFYMFTSIYFITEGQGRYAFPEIFIMVYCFYHFMSFAILKYKELRL</sequence>